<dbReference type="Pfam" id="PF13391">
    <property type="entry name" value="HNH_2"/>
    <property type="match status" value="1"/>
</dbReference>
<protein>
    <submittedName>
        <fullName evidence="2">HNH endonuclease</fullName>
    </submittedName>
</protein>
<gene>
    <name evidence="2" type="ORF">MTP16_17015</name>
</gene>
<keyword evidence="2" id="KW-0255">Endonuclease</keyword>
<feature type="domain" description="HNH nuclease" evidence="1">
    <location>
        <begin position="185"/>
        <end position="234"/>
    </location>
</feature>
<name>A0ABY4B124_9BACT</name>
<accession>A0ABY4B124</accession>
<proteinExistence type="predicted"/>
<sequence>MKIPDSVVPDIYLICQRVFNNELTAAQGNRHLVETYGLNQSSVDTFIRNFEHMLNGRRFRRTLNLFAMRYFLERFTIDYDSQTLFKALSALMQHISYIEDQTGGKHPGMRQVFSEFVTRLPQDFQDEFEQDDIEEDVKSTPREKLIAYLKNLKKTDDDHVMIDGKSYKRDNHTLAVIKQLRDFACQVCNTKILKRDGTFYIEAAHIKARSQFGRETPDNILLLCPNHHKEFDYGETEITFHDADKVVFMMNGKSYSVTLTIE</sequence>
<dbReference type="Gene3D" id="1.10.30.50">
    <property type="match status" value="1"/>
</dbReference>
<reference evidence="2 3" key="1">
    <citation type="submission" date="2022-03" db="EMBL/GenBank/DDBJ databases">
        <title>Hymenobactersp. isolated from the air.</title>
        <authorList>
            <person name="Won M."/>
            <person name="Kwon S.-W."/>
        </authorList>
    </citation>
    <scope>NUCLEOTIDE SEQUENCE [LARGE SCALE GENOMIC DNA]</scope>
    <source>
        <strain evidence="2 3">KACC 22596</strain>
    </source>
</reference>
<dbReference type="Proteomes" id="UP000831390">
    <property type="component" value="Chromosome"/>
</dbReference>
<dbReference type="InterPro" id="IPR003615">
    <property type="entry name" value="HNH_nuc"/>
</dbReference>
<keyword evidence="2" id="KW-0540">Nuclease</keyword>
<evidence type="ECO:0000313" key="2">
    <source>
        <dbReference type="EMBL" id="UOE32824.1"/>
    </source>
</evidence>
<keyword evidence="2" id="KW-0378">Hydrolase</keyword>
<evidence type="ECO:0000259" key="1">
    <source>
        <dbReference type="Pfam" id="PF13391"/>
    </source>
</evidence>
<evidence type="ECO:0000313" key="3">
    <source>
        <dbReference type="Proteomes" id="UP000831390"/>
    </source>
</evidence>
<dbReference type="CDD" id="cd00085">
    <property type="entry name" value="HNHc"/>
    <property type="match status" value="1"/>
</dbReference>
<dbReference type="GO" id="GO:0004519">
    <property type="term" value="F:endonuclease activity"/>
    <property type="evidence" value="ECO:0007669"/>
    <property type="project" value="UniProtKB-KW"/>
</dbReference>
<dbReference type="EMBL" id="CP094534">
    <property type="protein sequence ID" value="UOE32824.1"/>
    <property type="molecule type" value="Genomic_DNA"/>
</dbReference>
<keyword evidence="3" id="KW-1185">Reference proteome</keyword>
<dbReference type="RefSeq" id="WP_243512070.1">
    <property type="nucleotide sequence ID" value="NZ_CP094534.1"/>
</dbReference>
<organism evidence="2 3">
    <name type="scientific">Hymenobacter monticola</name>
    <dbReference type="NCBI Taxonomy" id="1705399"/>
    <lineage>
        <taxon>Bacteria</taxon>
        <taxon>Pseudomonadati</taxon>
        <taxon>Bacteroidota</taxon>
        <taxon>Cytophagia</taxon>
        <taxon>Cytophagales</taxon>
        <taxon>Hymenobacteraceae</taxon>
        <taxon>Hymenobacter</taxon>
    </lineage>
</organism>